<keyword evidence="2 4" id="KW-0378">Hydrolase</keyword>
<dbReference type="PANTHER" id="PTHR47439">
    <property type="entry name" value="LOW MOLECULAR WEIGHT PHOSPHOTYROSINE PROTEIN PHOSPHATASE-RELATED"/>
    <property type="match status" value="1"/>
</dbReference>
<protein>
    <submittedName>
        <fullName evidence="4">Low molecular weight protein-tyrosine-phosphatase</fullName>
        <ecNumber evidence="4">3.1.3.48</ecNumber>
    </submittedName>
</protein>
<feature type="domain" description="Phosphotyrosine protein phosphatase I" evidence="3">
    <location>
        <begin position="2"/>
        <end position="151"/>
    </location>
</feature>
<dbReference type="Proteomes" id="UP001597375">
    <property type="component" value="Unassembled WGS sequence"/>
</dbReference>
<evidence type="ECO:0000259" key="3">
    <source>
        <dbReference type="SMART" id="SM00226"/>
    </source>
</evidence>
<name>A0ABW5DBB1_9BACT</name>
<organism evidence="4 5">
    <name type="scientific">Luteolibacter algae</name>
    <dbReference type="NCBI Taxonomy" id="454151"/>
    <lineage>
        <taxon>Bacteria</taxon>
        <taxon>Pseudomonadati</taxon>
        <taxon>Verrucomicrobiota</taxon>
        <taxon>Verrucomicrobiia</taxon>
        <taxon>Verrucomicrobiales</taxon>
        <taxon>Verrucomicrobiaceae</taxon>
        <taxon>Luteolibacter</taxon>
    </lineage>
</organism>
<evidence type="ECO:0000313" key="5">
    <source>
        <dbReference type="Proteomes" id="UP001597375"/>
    </source>
</evidence>
<dbReference type="EMBL" id="JBHUIT010000027">
    <property type="protein sequence ID" value="MFD2257356.1"/>
    <property type="molecule type" value="Genomic_DNA"/>
</dbReference>
<gene>
    <name evidence="4" type="ORF">ACFSSA_11785</name>
</gene>
<dbReference type="PRINTS" id="PR00719">
    <property type="entry name" value="LMWPTPASE"/>
</dbReference>
<dbReference type="CDD" id="cd16343">
    <property type="entry name" value="LMWPTP"/>
    <property type="match status" value="1"/>
</dbReference>
<dbReference type="InterPro" id="IPR036196">
    <property type="entry name" value="Ptyr_pPase_sf"/>
</dbReference>
<dbReference type="PANTHER" id="PTHR47439:SF1">
    <property type="entry name" value="ACID PHOSPHATASE"/>
    <property type="match status" value="1"/>
</dbReference>
<accession>A0ABW5DBB1</accession>
<evidence type="ECO:0000313" key="4">
    <source>
        <dbReference type="EMBL" id="MFD2257356.1"/>
    </source>
</evidence>
<dbReference type="InterPro" id="IPR023485">
    <property type="entry name" value="Ptyr_pPase"/>
</dbReference>
<dbReference type="Pfam" id="PF01451">
    <property type="entry name" value="LMWPc"/>
    <property type="match status" value="1"/>
</dbReference>
<dbReference type="EC" id="3.1.3.48" evidence="4"/>
<dbReference type="GO" id="GO:0004725">
    <property type="term" value="F:protein tyrosine phosphatase activity"/>
    <property type="evidence" value="ECO:0007669"/>
    <property type="project" value="UniProtKB-EC"/>
</dbReference>
<dbReference type="SMART" id="SM00226">
    <property type="entry name" value="LMWPc"/>
    <property type="match status" value="1"/>
</dbReference>
<dbReference type="SUPFAM" id="SSF52788">
    <property type="entry name" value="Phosphotyrosine protein phosphatases I"/>
    <property type="match status" value="1"/>
</dbReference>
<dbReference type="RefSeq" id="WP_386820642.1">
    <property type="nucleotide sequence ID" value="NZ_JBHUIT010000027.1"/>
</dbReference>
<comment type="caution">
    <text evidence="4">The sequence shown here is derived from an EMBL/GenBank/DDBJ whole genome shotgun (WGS) entry which is preliminary data.</text>
</comment>
<dbReference type="InterPro" id="IPR052995">
    <property type="entry name" value="LMW-PTP"/>
</dbReference>
<keyword evidence="5" id="KW-1185">Reference proteome</keyword>
<proteinExistence type="inferred from homology"/>
<evidence type="ECO:0000256" key="2">
    <source>
        <dbReference type="ARBA" id="ARBA00022801"/>
    </source>
</evidence>
<reference evidence="5" key="1">
    <citation type="journal article" date="2019" name="Int. J. Syst. Evol. Microbiol.">
        <title>The Global Catalogue of Microorganisms (GCM) 10K type strain sequencing project: providing services to taxonomists for standard genome sequencing and annotation.</title>
        <authorList>
            <consortium name="The Broad Institute Genomics Platform"/>
            <consortium name="The Broad Institute Genome Sequencing Center for Infectious Disease"/>
            <person name="Wu L."/>
            <person name="Ma J."/>
        </authorList>
    </citation>
    <scope>NUCLEOTIDE SEQUENCE [LARGE SCALE GENOMIC DNA]</scope>
    <source>
        <strain evidence="5">CGMCC 4.7106</strain>
    </source>
</reference>
<evidence type="ECO:0000256" key="1">
    <source>
        <dbReference type="ARBA" id="ARBA00011063"/>
    </source>
</evidence>
<sequence length="153" mass="16762">MTRVLFVCMGNICRSPAAEIVFRKMVDAAGIEDRIEIDSAGTIGYHMGNPPDSRMATHLECRGYQVAGRARKLVKEDLATFDLVLVMDEENLADAKALDPSGELHSKIRPFVGYLKIHSSSCVPDPYYGGDDGFAHVIDLLEDGCSTLLKEIS</sequence>
<dbReference type="InterPro" id="IPR017867">
    <property type="entry name" value="Tyr_phospatase_low_mol_wt"/>
</dbReference>
<dbReference type="Gene3D" id="3.40.50.2300">
    <property type="match status" value="1"/>
</dbReference>
<comment type="similarity">
    <text evidence="1">Belongs to the low molecular weight phosphotyrosine protein phosphatase family.</text>
</comment>